<evidence type="ECO:0000313" key="3">
    <source>
        <dbReference type="Proteomes" id="UP000095552"/>
    </source>
</evidence>
<dbReference type="EMBL" id="MDGQ01000005">
    <property type="protein sequence ID" value="OEK04940.1"/>
    <property type="molecule type" value="Genomic_DNA"/>
</dbReference>
<comment type="caution">
    <text evidence="2">The sequence shown here is derived from an EMBL/GenBank/DDBJ whole genome shotgun (WGS) entry which is preliminary data.</text>
</comment>
<proteinExistence type="predicted"/>
<dbReference type="PROSITE" id="PS51257">
    <property type="entry name" value="PROKAR_LIPOPROTEIN"/>
    <property type="match status" value="1"/>
</dbReference>
<evidence type="ECO:0000256" key="1">
    <source>
        <dbReference type="SAM" id="SignalP"/>
    </source>
</evidence>
<organism evidence="2 3">
    <name type="scientific">Roseivirga misakiensis</name>
    <dbReference type="NCBI Taxonomy" id="1563681"/>
    <lineage>
        <taxon>Bacteria</taxon>
        <taxon>Pseudomonadati</taxon>
        <taxon>Bacteroidota</taxon>
        <taxon>Cytophagia</taxon>
        <taxon>Cytophagales</taxon>
        <taxon>Roseivirgaceae</taxon>
        <taxon>Roseivirga</taxon>
    </lineage>
</organism>
<dbReference type="Proteomes" id="UP000095552">
    <property type="component" value="Unassembled WGS sequence"/>
</dbReference>
<reference evidence="2 3" key="1">
    <citation type="submission" date="2016-08" db="EMBL/GenBank/DDBJ databases">
        <title>Draft genome of Fabibacter sp. strain SK-8.</title>
        <authorList>
            <person name="Wong S.-K."/>
            <person name="Hamasaki K."/>
            <person name="Yoshizawa S."/>
        </authorList>
    </citation>
    <scope>NUCLEOTIDE SEQUENCE [LARGE SCALE GENOMIC DNA]</scope>
    <source>
        <strain evidence="2 3">SK-8</strain>
    </source>
</reference>
<dbReference type="STRING" id="1563681.BFP71_16015"/>
<name>A0A1E5T0N6_9BACT</name>
<feature type="signal peptide" evidence="1">
    <location>
        <begin position="1"/>
        <end position="21"/>
    </location>
</feature>
<keyword evidence="1" id="KW-0732">Signal</keyword>
<dbReference type="AlphaFoldDB" id="A0A1E5T0N6"/>
<sequence length="169" mass="18682">MRKSLLLLVLIQILFSCSNDSECTKTINIPQVYFINNQSYTYNITQEVPCDFEEATTAVEISPPVFDNLSHEVRVFNFTPDTGSNTSRLEFEIALTNTGATRVTGVAVVTLDSDGTEIQLNFSDQNGGLCRALEANGSCVLSFDQETSLDLGLVNEVSFVRVDYFLISE</sequence>
<keyword evidence="3" id="KW-1185">Reference proteome</keyword>
<feature type="chain" id="PRO_5009185780" description="DUF4843 domain-containing protein" evidence="1">
    <location>
        <begin position="22"/>
        <end position="169"/>
    </location>
</feature>
<protein>
    <recommendedName>
        <fullName evidence="4">DUF4843 domain-containing protein</fullName>
    </recommendedName>
</protein>
<evidence type="ECO:0008006" key="4">
    <source>
        <dbReference type="Google" id="ProtNLM"/>
    </source>
</evidence>
<gene>
    <name evidence="2" type="ORF">BFP71_16015</name>
</gene>
<accession>A0A1E5T0N6</accession>
<evidence type="ECO:0000313" key="2">
    <source>
        <dbReference type="EMBL" id="OEK04940.1"/>
    </source>
</evidence>